<evidence type="ECO:0000313" key="2">
    <source>
        <dbReference type="Proteomes" id="UP000789920"/>
    </source>
</evidence>
<dbReference type="EMBL" id="CAJVQC010014386">
    <property type="protein sequence ID" value="CAG8656752.1"/>
    <property type="molecule type" value="Genomic_DNA"/>
</dbReference>
<sequence>MFTMNGSEIGPTSSAVAERNSSFFTLNLAFKSIGIVFGDIGTAPLIVFTAIFPNPPTDSRDVYVLQADDNGEGGTFALYSLLSRHSGLSVRRNVNSDDDLTLKYDSIPANDFQENPNFIKRSSAVQTILFGVVIFGSSLVISDGILTPAISVISAVEGIAVPMPGLTPTIVPISCFIIVVLFLSQRFGTDKVGSLYAPGVSLWFIAITTIGIWNISQHPEIFKAYNPYYAFDYFARKKEAGLIDLGGIFFVVTGAEALFADLGHFDKRAIQISFPFGVYIPLVLVYTGQAARLVLDPTIVSNTFWLTTPSTPVIYWIVFILAVLATIISSQAMIS</sequence>
<protein>
    <submittedName>
        <fullName evidence="1">5260_t:CDS:1</fullName>
    </submittedName>
</protein>
<gene>
    <name evidence="1" type="ORF">RPERSI_LOCUS8105</name>
</gene>
<feature type="non-terminal residue" evidence="1">
    <location>
        <position position="335"/>
    </location>
</feature>
<keyword evidence="2" id="KW-1185">Reference proteome</keyword>
<proteinExistence type="predicted"/>
<comment type="caution">
    <text evidence="1">The sequence shown here is derived from an EMBL/GenBank/DDBJ whole genome shotgun (WGS) entry which is preliminary data.</text>
</comment>
<accession>A0ACA9NIC3</accession>
<organism evidence="1 2">
    <name type="scientific">Racocetra persica</name>
    <dbReference type="NCBI Taxonomy" id="160502"/>
    <lineage>
        <taxon>Eukaryota</taxon>
        <taxon>Fungi</taxon>
        <taxon>Fungi incertae sedis</taxon>
        <taxon>Mucoromycota</taxon>
        <taxon>Glomeromycotina</taxon>
        <taxon>Glomeromycetes</taxon>
        <taxon>Diversisporales</taxon>
        <taxon>Gigasporaceae</taxon>
        <taxon>Racocetra</taxon>
    </lineage>
</organism>
<reference evidence="1" key="1">
    <citation type="submission" date="2021-06" db="EMBL/GenBank/DDBJ databases">
        <authorList>
            <person name="Kallberg Y."/>
            <person name="Tangrot J."/>
            <person name="Rosling A."/>
        </authorList>
    </citation>
    <scope>NUCLEOTIDE SEQUENCE</scope>
    <source>
        <strain evidence="1">MA461A</strain>
    </source>
</reference>
<name>A0ACA9NIC3_9GLOM</name>
<dbReference type="Proteomes" id="UP000789920">
    <property type="component" value="Unassembled WGS sequence"/>
</dbReference>
<evidence type="ECO:0000313" key="1">
    <source>
        <dbReference type="EMBL" id="CAG8656752.1"/>
    </source>
</evidence>